<evidence type="ECO:0000313" key="2">
    <source>
        <dbReference type="EMBL" id="GBC03697.1"/>
    </source>
</evidence>
<comment type="caution">
    <text evidence="2">The sequence shown here is derived from an EMBL/GenBank/DDBJ whole genome shotgun (WGS) entry which is preliminary data.</text>
</comment>
<dbReference type="EMBL" id="BLAL01000044">
    <property type="protein sequence ID" value="GES79471.1"/>
    <property type="molecule type" value="Genomic_DNA"/>
</dbReference>
<sequence length="142" mass="15755">MKFFTVLLIAITLIATFAVAIPTPNDDGGKQEIHVSSPGPGPWAVKSSQAVNWWSLHIPSDSVVGVKIIDKDDNFIVFEGDSHCGTGTLNFEVGEDWKVHHEFYAVVFLKDNEDCKGFSGKFTIFKTDEYGGGYGYEQKKNY</sequence>
<evidence type="ECO:0000256" key="1">
    <source>
        <dbReference type="SAM" id="SignalP"/>
    </source>
</evidence>
<dbReference type="EMBL" id="BEXD01003901">
    <property type="protein sequence ID" value="GBC03697.1"/>
    <property type="molecule type" value="Genomic_DNA"/>
</dbReference>
<dbReference type="AlphaFoldDB" id="A0A2Z6SED5"/>
<evidence type="ECO:0000313" key="3">
    <source>
        <dbReference type="EMBL" id="GES79471.1"/>
    </source>
</evidence>
<reference evidence="2 4" key="1">
    <citation type="submission" date="2017-11" db="EMBL/GenBank/DDBJ databases">
        <title>The genome of Rhizophagus clarus HR1 reveals common genetic basis of auxotrophy among arbuscular mycorrhizal fungi.</title>
        <authorList>
            <person name="Kobayashi Y."/>
        </authorList>
    </citation>
    <scope>NUCLEOTIDE SEQUENCE [LARGE SCALE GENOMIC DNA]</scope>
    <source>
        <strain evidence="2 4">HR1</strain>
    </source>
</reference>
<evidence type="ECO:0000313" key="4">
    <source>
        <dbReference type="Proteomes" id="UP000247702"/>
    </source>
</evidence>
<gene>
    <name evidence="3" type="ORF">RCL2_000677300</name>
    <name evidence="2" type="ORF">RclHR1_05270006</name>
</gene>
<dbReference type="Proteomes" id="UP000615446">
    <property type="component" value="Unassembled WGS sequence"/>
</dbReference>
<keyword evidence="1" id="KW-0732">Signal</keyword>
<keyword evidence="4" id="KW-1185">Reference proteome</keyword>
<name>A0A2Z6SED5_9GLOM</name>
<dbReference type="Proteomes" id="UP000247702">
    <property type="component" value="Unassembled WGS sequence"/>
</dbReference>
<feature type="chain" id="PRO_5033777010" evidence="1">
    <location>
        <begin position="21"/>
        <end position="142"/>
    </location>
</feature>
<feature type="signal peptide" evidence="1">
    <location>
        <begin position="1"/>
        <end position="20"/>
    </location>
</feature>
<reference evidence="3" key="2">
    <citation type="submission" date="2019-10" db="EMBL/GenBank/DDBJ databases">
        <title>Conservation and host-specific expression of non-tandemly repeated heterogenous ribosome RNA gene in arbuscular mycorrhizal fungi.</title>
        <authorList>
            <person name="Maeda T."/>
            <person name="Kobayashi Y."/>
            <person name="Nakagawa T."/>
            <person name="Ezawa T."/>
            <person name="Yamaguchi K."/>
            <person name="Bino T."/>
            <person name="Nishimoto Y."/>
            <person name="Shigenobu S."/>
            <person name="Kawaguchi M."/>
        </authorList>
    </citation>
    <scope>NUCLEOTIDE SEQUENCE</scope>
    <source>
        <strain evidence="3">HR1</strain>
    </source>
</reference>
<dbReference type="OrthoDB" id="2384680at2759"/>
<organism evidence="2 4">
    <name type="scientific">Rhizophagus clarus</name>
    <dbReference type="NCBI Taxonomy" id="94130"/>
    <lineage>
        <taxon>Eukaryota</taxon>
        <taxon>Fungi</taxon>
        <taxon>Fungi incertae sedis</taxon>
        <taxon>Mucoromycota</taxon>
        <taxon>Glomeromycotina</taxon>
        <taxon>Glomeromycetes</taxon>
        <taxon>Glomerales</taxon>
        <taxon>Glomeraceae</taxon>
        <taxon>Rhizophagus</taxon>
    </lineage>
</organism>
<proteinExistence type="predicted"/>
<accession>A0A2Z6SED5</accession>
<protein>
    <submittedName>
        <fullName evidence="2">Uncharacterized protein</fullName>
    </submittedName>
</protein>